<evidence type="ECO:0000256" key="1">
    <source>
        <dbReference type="ARBA" id="ARBA00022443"/>
    </source>
</evidence>
<dbReference type="Gene3D" id="2.30.30.40">
    <property type="entry name" value="SH3 Domains"/>
    <property type="match status" value="1"/>
</dbReference>
<feature type="compositionally biased region" description="Basic and acidic residues" evidence="3">
    <location>
        <begin position="446"/>
        <end position="459"/>
    </location>
</feature>
<evidence type="ECO:0000313" key="6">
    <source>
        <dbReference type="Proteomes" id="UP000578531"/>
    </source>
</evidence>
<feature type="compositionally biased region" description="Pro residues" evidence="3">
    <location>
        <begin position="858"/>
        <end position="869"/>
    </location>
</feature>
<keyword evidence="1 2" id="KW-0728">SH3 domain</keyword>
<dbReference type="InterPro" id="IPR001452">
    <property type="entry name" value="SH3_domain"/>
</dbReference>
<dbReference type="OrthoDB" id="207120at2759"/>
<feature type="compositionally biased region" description="Basic and acidic residues" evidence="3">
    <location>
        <begin position="393"/>
        <end position="404"/>
    </location>
</feature>
<name>A0A8H6FTR5_9LECA</name>
<dbReference type="EMBL" id="JACCJC010000029">
    <property type="protein sequence ID" value="KAF6234540.1"/>
    <property type="molecule type" value="Genomic_DNA"/>
</dbReference>
<evidence type="ECO:0000313" key="5">
    <source>
        <dbReference type="EMBL" id="KAF6234540.1"/>
    </source>
</evidence>
<dbReference type="RefSeq" id="XP_037163931.1">
    <property type="nucleotide sequence ID" value="XM_037309070.1"/>
</dbReference>
<dbReference type="InterPro" id="IPR036028">
    <property type="entry name" value="SH3-like_dom_sf"/>
</dbReference>
<dbReference type="InterPro" id="IPR035552">
    <property type="entry name" value="Mti1_SH3"/>
</dbReference>
<accession>A0A8H6FTR5</accession>
<dbReference type="PANTHER" id="PTHR46026">
    <property type="entry name" value="RHO-TYPE GUANINE NUCLEOTIDE EXCHANGE FACTOR, ISOFORM F"/>
    <property type="match status" value="1"/>
</dbReference>
<evidence type="ECO:0000256" key="2">
    <source>
        <dbReference type="PROSITE-ProRule" id="PRU00192"/>
    </source>
</evidence>
<feature type="compositionally biased region" description="Basic and acidic residues" evidence="3">
    <location>
        <begin position="91"/>
        <end position="102"/>
    </location>
</feature>
<sequence length="1228" mass="133255">MAIPPFRVKALYDYSSKEEDDLKFPNGQVILVTDEEDADWYYGEYEDSAGDKLEGLFPKNFVKIFEPDMPPRPTRSGRSKKDNDTPALVSEEARVPAAEEPRAVPAPAPFPSATMPEQTFEEPEPPVAQAAKTETYSIPAQKPAPLAAPKPAPAPVAEKPTSGSFRDRINAFNKSTAPPPAPNKPSGLGASGGSAFVKKAFVAPPPSKNAYIAPPREPPPQKVYRREEDPEILAQASNDVENEVQVAQPQVAAPAEVEEDQPKPTSLKDRIALLQKQQMEQAARHAEASQKKEKPKRPPKKQIEPQEPAADADDDVEAERLERTNSTETTGKRSIEASRDAFSSGARHAKPSKSQEATPVASPTAVASRGFMSDPNDADQSGMGDTEDGEDLSTGRDDSDDNPRRKTSIPLQIPSQAPLREADVGDEEDNADEDVAEEEEDEDVDPEVKRRMEIRERMAKMSGGMGMAGMFGPPGGMAPRAPVKRGTASSERNISGNSVSAQADDGSNSRAPPVPIMPMPSLQKVRSPEQNGAQPEVTKEEADEPKSVIQGREPEDMPDIEDIKEEPIPTPRRSVERPAPPPVPQDRPVPAPPGKIRGAPPPLPSERPGPPPPSEASLVSRPPPSQPMSPSEGSESDDEMSLHKRNSLRLHPGTDSSRPLSREDLPPVHSAGSPPTLPSRHVVPQSGPSDYTGRSPPTQSVEMSPILPKPPADPSKRSSRVPPIPGSNPAMSSAPQNRAPPPPPPTNAPPMRAATGDSRIPFLVPRTQAPEESDEEVTEYEGDYDTDMASGATHKDALKSHARVSSLDDDSMTEEASLHHSGLPSLGPTPPAIPRAVPPPPPSQPSRHNRQSSDMPRGAPPPPPPPPPKEQTYEDENDYYDAYKPPTSGQRGLDSRYEMEGPTTPRFEEPEAVFQASPPQRAVPAFSGQSTSQYPSSPNMAAPGRSGPRQSTEIQRTSTSIRRSTDASRPSGEQGFIAGDADLGHNSQWWARPDNPPPVFQNRRDLIFEIEETSTTRRGGKQAVTKMVYVLFMDYSQTVITAQFEAKDPVNANLEQRHEPPPQSLRQDQLENAHTRLGSRIAEAANAKKETTVGDGSPHALVLDLLSALPEALLPVGVRAYGANVYANLANASVKQLDEIRPGDIVTFRNAKFQGHRGPMHSKYSVEVGKPDHVGVVIDWDGTKKKVRAWEQGRESKKVKPESFKFGDLRSGEVKVWRVMARNWVGWN</sequence>
<dbReference type="SMART" id="SM00326">
    <property type="entry name" value="SH3"/>
    <property type="match status" value="1"/>
</dbReference>
<feature type="compositionally biased region" description="Acidic residues" evidence="3">
    <location>
        <begin position="424"/>
        <end position="445"/>
    </location>
</feature>
<evidence type="ECO:0000256" key="3">
    <source>
        <dbReference type="SAM" id="MobiDB-lite"/>
    </source>
</evidence>
<feature type="compositionally biased region" description="Pro residues" evidence="3">
    <location>
        <begin position="578"/>
        <end position="614"/>
    </location>
</feature>
<organism evidence="5 6">
    <name type="scientific">Letharia columbiana</name>
    <dbReference type="NCBI Taxonomy" id="112416"/>
    <lineage>
        <taxon>Eukaryota</taxon>
        <taxon>Fungi</taxon>
        <taxon>Dikarya</taxon>
        <taxon>Ascomycota</taxon>
        <taxon>Pezizomycotina</taxon>
        <taxon>Lecanoromycetes</taxon>
        <taxon>OSLEUM clade</taxon>
        <taxon>Lecanoromycetidae</taxon>
        <taxon>Lecanorales</taxon>
        <taxon>Lecanorineae</taxon>
        <taxon>Parmeliaceae</taxon>
        <taxon>Letharia</taxon>
    </lineage>
</organism>
<feature type="compositionally biased region" description="Low complexity" evidence="3">
    <location>
        <begin position="243"/>
        <end position="255"/>
    </location>
</feature>
<feature type="compositionally biased region" description="Acidic residues" evidence="3">
    <location>
        <begin position="771"/>
        <end position="786"/>
    </location>
</feature>
<feature type="compositionally biased region" description="Basic and acidic residues" evidence="3">
    <location>
        <begin position="318"/>
        <end position="339"/>
    </location>
</feature>
<dbReference type="SUPFAM" id="SSF50044">
    <property type="entry name" value="SH3-domain"/>
    <property type="match status" value="1"/>
</dbReference>
<feature type="compositionally biased region" description="Polar residues" evidence="3">
    <location>
        <begin position="927"/>
        <end position="939"/>
    </location>
</feature>
<feature type="compositionally biased region" description="Polar residues" evidence="3">
    <location>
        <begin position="487"/>
        <end position="510"/>
    </location>
</feature>
<feature type="compositionally biased region" description="Polar residues" evidence="3">
    <location>
        <begin position="948"/>
        <end position="962"/>
    </location>
</feature>
<dbReference type="PANTHER" id="PTHR46026:SF1">
    <property type="entry name" value="RHO-TYPE GUANINE NUCLEOTIDE EXCHANGE FACTOR, ISOFORM F"/>
    <property type="match status" value="1"/>
</dbReference>
<gene>
    <name evidence="5" type="ORF">HO173_007165</name>
</gene>
<feature type="compositionally biased region" description="Gly residues" evidence="3">
    <location>
        <begin position="463"/>
        <end position="475"/>
    </location>
</feature>
<feature type="compositionally biased region" description="Pro residues" evidence="3">
    <location>
        <begin position="827"/>
        <end position="844"/>
    </location>
</feature>
<dbReference type="InterPro" id="IPR057402">
    <property type="entry name" value="AIM3_BBC1_C"/>
</dbReference>
<keyword evidence="6" id="KW-1185">Reference proteome</keyword>
<dbReference type="PROSITE" id="PS50002">
    <property type="entry name" value="SH3"/>
    <property type="match status" value="1"/>
</dbReference>
<reference evidence="5 6" key="1">
    <citation type="journal article" date="2020" name="Genomics">
        <title>Complete, high-quality genomes from long-read metagenomic sequencing of two wolf lichen thalli reveals enigmatic genome architecture.</title>
        <authorList>
            <person name="McKenzie S.K."/>
            <person name="Walston R.F."/>
            <person name="Allen J.L."/>
        </authorList>
    </citation>
    <scope>NUCLEOTIDE SEQUENCE [LARGE SCALE GENOMIC DNA]</scope>
    <source>
        <strain evidence="5">WasteWater2</strain>
    </source>
</reference>
<feature type="compositionally biased region" description="Basic and acidic residues" evidence="3">
    <location>
        <begin position="282"/>
        <end position="292"/>
    </location>
</feature>
<feature type="compositionally biased region" description="Basic and acidic residues" evidence="3">
    <location>
        <begin position="537"/>
        <end position="546"/>
    </location>
</feature>
<dbReference type="Pfam" id="PF25459">
    <property type="entry name" value="AIM3_BBC1_C"/>
    <property type="match status" value="1"/>
</dbReference>
<dbReference type="Proteomes" id="UP000578531">
    <property type="component" value="Unassembled WGS sequence"/>
</dbReference>
<evidence type="ECO:0000259" key="4">
    <source>
        <dbReference type="PROSITE" id="PS50002"/>
    </source>
</evidence>
<feature type="domain" description="SH3" evidence="4">
    <location>
        <begin position="3"/>
        <end position="67"/>
    </location>
</feature>
<dbReference type="GeneID" id="59288822"/>
<dbReference type="AlphaFoldDB" id="A0A8H6FTR5"/>
<dbReference type="Pfam" id="PF00018">
    <property type="entry name" value="SH3_1"/>
    <property type="match status" value="1"/>
</dbReference>
<feature type="compositionally biased region" description="Basic and acidic residues" evidence="3">
    <location>
        <begin position="260"/>
        <end position="271"/>
    </location>
</feature>
<proteinExistence type="predicted"/>
<protein>
    <recommendedName>
        <fullName evidence="4">SH3 domain-containing protein</fullName>
    </recommendedName>
</protein>
<dbReference type="CDD" id="cd11887">
    <property type="entry name" value="SH3_Bbc1"/>
    <property type="match status" value="1"/>
</dbReference>
<comment type="caution">
    <text evidence="5">The sequence shown here is derived from an EMBL/GenBank/DDBJ whole genome shotgun (WGS) entry which is preliminary data.</text>
</comment>
<feature type="region of interest" description="Disordered" evidence="3">
    <location>
        <begin position="64"/>
        <end position="193"/>
    </location>
</feature>
<feature type="compositionally biased region" description="Pro residues" evidence="3">
    <location>
        <begin position="738"/>
        <end position="748"/>
    </location>
</feature>
<feature type="region of interest" description="Disordered" evidence="3">
    <location>
        <begin position="205"/>
        <end position="981"/>
    </location>
</feature>